<proteinExistence type="predicted"/>
<reference evidence="4" key="2">
    <citation type="submission" date="2025-08" db="UniProtKB">
        <authorList>
            <consortium name="Ensembl"/>
        </authorList>
    </citation>
    <scope>IDENTIFICATION</scope>
</reference>
<dbReference type="EMBL" id="AFYH01048596">
    <property type="status" value="NOT_ANNOTATED_CDS"/>
    <property type="molecule type" value="Genomic_DNA"/>
</dbReference>
<dbReference type="EMBL" id="AFYH01048594">
    <property type="status" value="NOT_ANNOTATED_CDS"/>
    <property type="molecule type" value="Genomic_DNA"/>
</dbReference>
<dbReference type="PROSITE" id="PS50222">
    <property type="entry name" value="EF_HAND_2"/>
    <property type="match status" value="1"/>
</dbReference>
<dbReference type="AlphaFoldDB" id="H3B222"/>
<dbReference type="InterPro" id="IPR042352">
    <property type="entry name" value="EFCAB14"/>
</dbReference>
<evidence type="ECO:0000256" key="2">
    <source>
        <dbReference type="SAM" id="Phobius"/>
    </source>
</evidence>
<feature type="region of interest" description="Disordered" evidence="1">
    <location>
        <begin position="377"/>
        <end position="396"/>
    </location>
</feature>
<keyword evidence="5" id="KW-1185">Reference proteome</keyword>
<feature type="region of interest" description="Disordered" evidence="1">
    <location>
        <begin position="328"/>
        <end position="348"/>
    </location>
</feature>
<reference evidence="4" key="3">
    <citation type="submission" date="2025-09" db="UniProtKB">
        <authorList>
            <consortium name="Ensembl"/>
        </authorList>
    </citation>
    <scope>IDENTIFICATION</scope>
</reference>
<sequence>MKKRKELNALIGLTGDGKRKKAKKGSGHHLLRTEPPASDSESSSEEDEFLQQGADSLFGKGGYLRCCKVCYPLCAFVILAACVVACVGLVWMQVALKEDLDALKEKFHSMESSQKNSLHEIPKLNEDLLEKEKQLESIQTGDRGISKIWLNITEINKQISLLNTAVSQLKATIKSASDLISLPTTVEDLQKSVATIGSTLTSVQHDVETMQTALEEHKKIMDTLQRSEAEREAKESEKPNQTVPPSPTAAPTVSSNFQNENVREDILYLHNALDDVNATLVLYRKQSDLKLYGMDTAVGNLTQRVTSLENDMVVINNLSRRLNSTTQGTDLLRPQSNRTDMIKSPQDPGNVDLQVSELREKLQLINALTSTPDEVKINESQKGEKPLTSTSKPTAFPKLVPRSVKTHKRSTKGRHLSLPGIKNLSDLQDLFQKSGKDADGQLSYQDLQDFCGLAALDLRELLQFDRDGNEQFSLTELKYALGL</sequence>
<feature type="compositionally biased region" description="Basic and acidic residues" evidence="1">
    <location>
        <begin position="224"/>
        <end position="238"/>
    </location>
</feature>
<dbReference type="Proteomes" id="UP000008672">
    <property type="component" value="Unassembled WGS sequence"/>
</dbReference>
<dbReference type="EMBL" id="AFYH01048595">
    <property type="status" value="NOT_ANNOTATED_CDS"/>
    <property type="molecule type" value="Genomic_DNA"/>
</dbReference>
<name>H3B222_LATCH</name>
<dbReference type="GeneTree" id="ENSGT00390000011196"/>
<feature type="region of interest" description="Disordered" evidence="1">
    <location>
        <begin position="224"/>
        <end position="255"/>
    </location>
</feature>
<dbReference type="InterPro" id="IPR002048">
    <property type="entry name" value="EF_hand_dom"/>
</dbReference>
<protein>
    <submittedName>
        <fullName evidence="4">EF-hand calcium binding domain 14</fullName>
    </submittedName>
</protein>
<dbReference type="Gene3D" id="1.10.287.1490">
    <property type="match status" value="1"/>
</dbReference>
<keyword evidence="2" id="KW-1133">Transmembrane helix</keyword>
<dbReference type="GO" id="GO:0005509">
    <property type="term" value="F:calcium ion binding"/>
    <property type="evidence" value="ECO:0007669"/>
    <property type="project" value="InterPro"/>
</dbReference>
<evidence type="ECO:0000256" key="1">
    <source>
        <dbReference type="SAM" id="MobiDB-lite"/>
    </source>
</evidence>
<evidence type="ECO:0000313" key="5">
    <source>
        <dbReference type="Proteomes" id="UP000008672"/>
    </source>
</evidence>
<keyword evidence="2" id="KW-0812">Transmembrane</keyword>
<gene>
    <name evidence="4" type="primary">EFCAB14</name>
</gene>
<evidence type="ECO:0000313" key="4">
    <source>
        <dbReference type="Ensembl" id="ENSLACP00000015943.2"/>
    </source>
</evidence>
<feature type="compositionally biased region" description="Polar residues" evidence="1">
    <location>
        <begin position="328"/>
        <end position="339"/>
    </location>
</feature>
<dbReference type="EMBL" id="AFYH01048598">
    <property type="status" value="NOT_ANNOTATED_CDS"/>
    <property type="molecule type" value="Genomic_DNA"/>
</dbReference>
<reference evidence="5" key="1">
    <citation type="submission" date="2011-08" db="EMBL/GenBank/DDBJ databases">
        <title>The draft genome of Latimeria chalumnae.</title>
        <authorList>
            <person name="Di Palma F."/>
            <person name="Alfoldi J."/>
            <person name="Johnson J."/>
            <person name="Berlin A."/>
            <person name="Gnerre S."/>
            <person name="Jaffe D."/>
            <person name="MacCallum I."/>
            <person name="Young S."/>
            <person name="Walker B.J."/>
            <person name="Lander E."/>
            <person name="Lindblad-Toh K."/>
        </authorList>
    </citation>
    <scope>NUCLEOTIDE SEQUENCE [LARGE SCALE GENOMIC DNA]</scope>
    <source>
        <strain evidence="5">Wild caught</strain>
    </source>
</reference>
<dbReference type="InterPro" id="IPR011992">
    <property type="entry name" value="EF-hand-dom_pair"/>
</dbReference>
<feature type="region of interest" description="Disordered" evidence="1">
    <location>
        <begin position="1"/>
        <end position="46"/>
    </location>
</feature>
<accession>H3B222</accession>
<feature type="transmembrane region" description="Helical" evidence="2">
    <location>
        <begin position="69"/>
        <end position="92"/>
    </location>
</feature>
<keyword evidence="2" id="KW-0472">Membrane</keyword>
<dbReference type="PANTHER" id="PTHR15717:SF2">
    <property type="entry name" value="EF-HAND CALCIUM-BINDING DOMAIN-CONTAINING PROTEIN 14"/>
    <property type="match status" value="1"/>
</dbReference>
<dbReference type="EMBL" id="AFYH01048599">
    <property type="status" value="NOT_ANNOTATED_CDS"/>
    <property type="molecule type" value="Genomic_DNA"/>
</dbReference>
<dbReference type="Ensembl" id="ENSLACT00000016053.2">
    <property type="protein sequence ID" value="ENSLACP00000015943.2"/>
    <property type="gene ID" value="ENSLACG00000014039.2"/>
</dbReference>
<organism evidence="4 5">
    <name type="scientific">Latimeria chalumnae</name>
    <name type="common">Coelacanth</name>
    <dbReference type="NCBI Taxonomy" id="7897"/>
    <lineage>
        <taxon>Eukaryota</taxon>
        <taxon>Metazoa</taxon>
        <taxon>Chordata</taxon>
        <taxon>Craniata</taxon>
        <taxon>Vertebrata</taxon>
        <taxon>Euteleostomi</taxon>
        <taxon>Coelacanthiformes</taxon>
        <taxon>Coelacanthidae</taxon>
        <taxon>Latimeria</taxon>
    </lineage>
</organism>
<evidence type="ECO:0000259" key="3">
    <source>
        <dbReference type="PROSITE" id="PS50222"/>
    </source>
</evidence>
<dbReference type="PANTHER" id="PTHR15717">
    <property type="entry name" value="PROTEIN KIAA0494"/>
    <property type="match status" value="1"/>
</dbReference>
<feature type="compositionally biased region" description="Basic residues" evidence="1">
    <location>
        <begin position="18"/>
        <end position="30"/>
    </location>
</feature>
<dbReference type="SUPFAM" id="SSF47473">
    <property type="entry name" value="EF-hand"/>
    <property type="match status" value="1"/>
</dbReference>
<dbReference type="Bgee" id="ENSLACG00000014039">
    <property type="expression patterns" value="Expressed in chordate pharynx and 4 other cell types or tissues"/>
</dbReference>
<feature type="domain" description="EF-hand" evidence="3">
    <location>
        <begin position="422"/>
        <end position="457"/>
    </location>
</feature>
<dbReference type="EMBL" id="AFYH01048593">
    <property type="status" value="NOT_ANNOTATED_CDS"/>
    <property type="molecule type" value="Genomic_DNA"/>
</dbReference>
<dbReference type="HOGENOM" id="CLU_043044_0_0_1"/>
<dbReference type="EMBL" id="AFYH01048597">
    <property type="status" value="NOT_ANNOTATED_CDS"/>
    <property type="molecule type" value="Genomic_DNA"/>
</dbReference>